<evidence type="ECO:0000256" key="8">
    <source>
        <dbReference type="PROSITE-ProRule" id="PRU00409"/>
    </source>
</evidence>
<comment type="catalytic activity">
    <reaction evidence="7">
        <text>N(6)-biotinyl-L-lysyl-[protein] + hydrogencarbonate + ATP = N(6)-carboxybiotinyl-L-lysyl-[protein] + ADP + phosphate + H(+)</text>
        <dbReference type="Rhea" id="RHEA:13501"/>
        <dbReference type="Rhea" id="RHEA-COMP:10505"/>
        <dbReference type="Rhea" id="RHEA-COMP:10506"/>
        <dbReference type="ChEBI" id="CHEBI:15378"/>
        <dbReference type="ChEBI" id="CHEBI:17544"/>
        <dbReference type="ChEBI" id="CHEBI:30616"/>
        <dbReference type="ChEBI" id="CHEBI:43474"/>
        <dbReference type="ChEBI" id="CHEBI:83144"/>
        <dbReference type="ChEBI" id="CHEBI:83145"/>
        <dbReference type="ChEBI" id="CHEBI:456216"/>
        <dbReference type="EC" id="6.3.4.14"/>
    </reaction>
    <physiologicalReaction direction="left-to-right" evidence="7">
        <dbReference type="Rhea" id="RHEA:13502"/>
    </physiologicalReaction>
</comment>
<dbReference type="Pfam" id="PF02785">
    <property type="entry name" value="Biotin_carb_C"/>
    <property type="match status" value="1"/>
</dbReference>
<keyword evidence="3" id="KW-0436">Ligase</keyword>
<keyword evidence="4 8" id="KW-0547">Nucleotide-binding</keyword>
<dbReference type="PANTHER" id="PTHR18866:SF126">
    <property type="entry name" value="BIOTIN CARBOXYLASE"/>
    <property type="match status" value="1"/>
</dbReference>
<sequence length="685" mass="72108">MENSSIPTPITSVLVANRGEIARRVHHTARLLGMTTVAVFSDADAEAPHTREADAAVRLPGNTPAETYLRGDLVIAAAEAAGADAIHPGYGFLSENAGFARDVIDAGLTWVGPPVAAIEAMGSKIEAKKIMGEAGVPMLTDLEPADLTEDMLPVLVKASAGGGGRGMRIVRTLDSLHDEIEGAQREAKSAFGDDAVFCERYLERGRHIEVQIMADSHGTVWAVGERECSIQRRHQKVIEEAPSPLVERTPGMREALYKAARDAASAIGYTGAGTVEFLATDDGEFFFLEMNTRLQVEHPVTEATTGLDLVALQFDVAAGLPLPSAEPPATHGWSLEARLYAEDPAGDYTPGSGTLWALDVRGVSSSFEGPHRPGIRLDSGVEPGADGALIGVHYDPMLAKVISYGRTRAEACASLAGALARARVHGLVTNRAQLVRVLRHPEFIAGNLSTTFLDDHGAESLAAPLAGPEAVAISALAAAVVSGTADHLAGPVALAQAGFRNVGRTLQKRTFRHGEDEFEVAYIRERSGARPDGDLAGIVTVEAVAPDSAVFEVRGVRRVFTVARYENPGADTVVEVDSPLGPVSLVEPPRYTDPAAEVAAGSLLAPMPGAVIRVAVAVGDTVTAGQPLLWMEAMKMEHTIAAAVDGIVAELPVEVGTQVESGTVLAVLSDLDTDTDTDTEQDRSR</sequence>
<dbReference type="InterPro" id="IPR011053">
    <property type="entry name" value="Single_hybrid_motif"/>
</dbReference>
<dbReference type="InterPro" id="IPR011761">
    <property type="entry name" value="ATP-grasp"/>
</dbReference>
<comment type="caution">
    <text evidence="12">The sequence shown here is derived from an EMBL/GenBank/DDBJ whole genome shotgun (WGS) entry which is preliminary data.</text>
</comment>
<accession>A0A365P7A5</accession>
<feature type="domain" description="Lipoyl-binding" evidence="9">
    <location>
        <begin position="594"/>
        <end position="669"/>
    </location>
</feature>
<protein>
    <recommendedName>
        <fullName evidence="2">biotin carboxylase</fullName>
        <ecNumber evidence="2">6.3.4.14</ecNumber>
    </recommendedName>
</protein>
<evidence type="ECO:0000259" key="9">
    <source>
        <dbReference type="PROSITE" id="PS50968"/>
    </source>
</evidence>
<evidence type="ECO:0000313" key="13">
    <source>
        <dbReference type="Proteomes" id="UP000252187"/>
    </source>
</evidence>
<dbReference type="InterPro" id="IPR011764">
    <property type="entry name" value="Biotin_carboxylation_dom"/>
</dbReference>
<evidence type="ECO:0000259" key="11">
    <source>
        <dbReference type="PROSITE" id="PS50979"/>
    </source>
</evidence>
<dbReference type="InterPro" id="IPR050856">
    <property type="entry name" value="Biotin_carboxylase_complex"/>
</dbReference>
<dbReference type="Pfam" id="PF00364">
    <property type="entry name" value="Biotin_lipoyl"/>
    <property type="match status" value="1"/>
</dbReference>
<dbReference type="SMART" id="SM00878">
    <property type="entry name" value="Biotin_carb_C"/>
    <property type="match status" value="1"/>
</dbReference>
<proteinExistence type="predicted"/>
<dbReference type="Pfam" id="PF02786">
    <property type="entry name" value="CPSase_L_D2"/>
    <property type="match status" value="1"/>
</dbReference>
<comment type="cofactor">
    <cofactor evidence="1">
        <name>biotin</name>
        <dbReference type="ChEBI" id="CHEBI:57586"/>
    </cofactor>
</comment>
<dbReference type="SUPFAM" id="SSF51230">
    <property type="entry name" value="Single hybrid motif"/>
    <property type="match status" value="1"/>
</dbReference>
<dbReference type="Pfam" id="PF00289">
    <property type="entry name" value="Biotin_carb_N"/>
    <property type="match status" value="1"/>
</dbReference>
<evidence type="ECO:0000256" key="7">
    <source>
        <dbReference type="ARBA" id="ARBA00048501"/>
    </source>
</evidence>
<evidence type="ECO:0000256" key="4">
    <source>
        <dbReference type="ARBA" id="ARBA00022741"/>
    </source>
</evidence>
<dbReference type="InterPro" id="IPR005482">
    <property type="entry name" value="Biotin_COase_C"/>
</dbReference>
<dbReference type="InterPro" id="IPR005481">
    <property type="entry name" value="BC-like_N"/>
</dbReference>
<dbReference type="Gene3D" id="3.30.470.20">
    <property type="entry name" value="ATP-grasp fold, B domain"/>
    <property type="match status" value="1"/>
</dbReference>
<gene>
    <name evidence="12" type="ORF">DQ226_16060</name>
</gene>
<dbReference type="EMBL" id="QNTT01000066">
    <property type="protein sequence ID" value="RBA31224.1"/>
    <property type="molecule type" value="Genomic_DNA"/>
</dbReference>
<dbReference type="PROSITE" id="PS50975">
    <property type="entry name" value="ATP_GRASP"/>
    <property type="match status" value="1"/>
</dbReference>
<dbReference type="GO" id="GO:0046872">
    <property type="term" value="F:metal ion binding"/>
    <property type="evidence" value="ECO:0007669"/>
    <property type="project" value="InterPro"/>
</dbReference>
<evidence type="ECO:0000313" key="12">
    <source>
        <dbReference type="EMBL" id="RBA31224.1"/>
    </source>
</evidence>
<evidence type="ECO:0000256" key="6">
    <source>
        <dbReference type="ARBA" id="ARBA00023267"/>
    </source>
</evidence>
<dbReference type="InterPro" id="IPR011054">
    <property type="entry name" value="Rudment_hybrid_motif"/>
</dbReference>
<dbReference type="InterPro" id="IPR001882">
    <property type="entry name" value="Biotin_BS"/>
</dbReference>
<evidence type="ECO:0000259" key="10">
    <source>
        <dbReference type="PROSITE" id="PS50975"/>
    </source>
</evidence>
<dbReference type="AlphaFoldDB" id="A0A365P7A5"/>
<evidence type="ECO:0000256" key="5">
    <source>
        <dbReference type="ARBA" id="ARBA00022840"/>
    </source>
</evidence>
<dbReference type="PROSITE" id="PS00867">
    <property type="entry name" value="CPSASE_2"/>
    <property type="match status" value="1"/>
</dbReference>
<evidence type="ECO:0000256" key="3">
    <source>
        <dbReference type="ARBA" id="ARBA00022598"/>
    </source>
</evidence>
<dbReference type="InterPro" id="IPR005479">
    <property type="entry name" value="CPAse_ATP-bd"/>
</dbReference>
<dbReference type="CDD" id="cd06850">
    <property type="entry name" value="biotinyl_domain"/>
    <property type="match status" value="1"/>
</dbReference>
<dbReference type="InterPro" id="IPR000089">
    <property type="entry name" value="Biotin_lipoyl"/>
</dbReference>
<feature type="domain" description="Biotin carboxylation" evidence="11">
    <location>
        <begin position="9"/>
        <end position="458"/>
    </location>
</feature>
<keyword evidence="6" id="KW-0092">Biotin</keyword>
<feature type="domain" description="ATP-grasp" evidence="10">
    <location>
        <begin position="105"/>
        <end position="318"/>
    </location>
</feature>
<dbReference type="SUPFAM" id="SSF56059">
    <property type="entry name" value="Glutathione synthetase ATP-binding domain-like"/>
    <property type="match status" value="1"/>
</dbReference>
<dbReference type="FunFam" id="2.40.50.100:FF:000003">
    <property type="entry name" value="Acetyl-CoA carboxylase biotin carboxyl carrier protein"/>
    <property type="match status" value="1"/>
</dbReference>
<dbReference type="GO" id="GO:0005524">
    <property type="term" value="F:ATP binding"/>
    <property type="evidence" value="ECO:0007669"/>
    <property type="project" value="UniProtKB-UniRule"/>
</dbReference>
<dbReference type="SUPFAM" id="SSF52440">
    <property type="entry name" value="PreATP-grasp domain"/>
    <property type="match status" value="1"/>
</dbReference>
<dbReference type="EC" id="6.3.4.14" evidence="2"/>
<name>A0A365P7A5_9ACTN</name>
<keyword evidence="5 8" id="KW-0067">ATP-binding</keyword>
<evidence type="ECO:0000256" key="1">
    <source>
        <dbReference type="ARBA" id="ARBA00001953"/>
    </source>
</evidence>
<dbReference type="PROSITE" id="PS50968">
    <property type="entry name" value="BIOTINYL_LIPOYL"/>
    <property type="match status" value="1"/>
</dbReference>
<dbReference type="SUPFAM" id="SSF51246">
    <property type="entry name" value="Rudiment single hybrid motif"/>
    <property type="match status" value="1"/>
</dbReference>
<evidence type="ECO:0000256" key="2">
    <source>
        <dbReference type="ARBA" id="ARBA00013263"/>
    </source>
</evidence>
<reference evidence="12 13" key="1">
    <citation type="submission" date="2018-06" db="EMBL/GenBank/DDBJ databases">
        <title>Whole genome sequencing of four bacterial strains from South Shetland trench revealing bio-synthetic gene clusters.</title>
        <authorList>
            <person name="Abdel-Mageed W.M."/>
            <person name="Lehri B."/>
            <person name="Jarmusch S.A."/>
            <person name="Miranda K."/>
            <person name="Goodfellow M."/>
            <person name="Jaspars M."/>
            <person name="Karlyshev A.V."/>
        </authorList>
    </citation>
    <scope>NUCLEOTIDE SEQUENCE [LARGE SCALE GENOMIC DNA]</scope>
    <source>
        <strain evidence="12 13">SST1</strain>
    </source>
</reference>
<dbReference type="Gene3D" id="2.40.50.100">
    <property type="match status" value="1"/>
</dbReference>
<dbReference type="PROSITE" id="PS50979">
    <property type="entry name" value="BC"/>
    <property type="match status" value="1"/>
</dbReference>
<dbReference type="GO" id="GO:0004075">
    <property type="term" value="F:biotin carboxylase activity"/>
    <property type="evidence" value="ECO:0007669"/>
    <property type="project" value="UniProtKB-EC"/>
</dbReference>
<organism evidence="12 13">
    <name type="scientific">Dietzia maris</name>
    <dbReference type="NCBI Taxonomy" id="37915"/>
    <lineage>
        <taxon>Bacteria</taxon>
        <taxon>Bacillati</taxon>
        <taxon>Actinomycetota</taxon>
        <taxon>Actinomycetes</taxon>
        <taxon>Mycobacteriales</taxon>
        <taxon>Dietziaceae</taxon>
        <taxon>Dietzia</taxon>
    </lineage>
</organism>
<dbReference type="InterPro" id="IPR016185">
    <property type="entry name" value="PreATP-grasp_dom_sf"/>
</dbReference>
<dbReference type="Proteomes" id="UP000252187">
    <property type="component" value="Unassembled WGS sequence"/>
</dbReference>
<dbReference type="PROSITE" id="PS00188">
    <property type="entry name" value="BIOTIN"/>
    <property type="match status" value="1"/>
</dbReference>
<dbReference type="PANTHER" id="PTHR18866">
    <property type="entry name" value="CARBOXYLASE:PYRUVATE/ACETYL-COA/PROPIONYL-COA CARBOXYLASE"/>
    <property type="match status" value="1"/>
</dbReference>